<dbReference type="InterPro" id="IPR022385">
    <property type="entry name" value="Rhs_assc_core"/>
</dbReference>
<dbReference type="GO" id="GO:0006644">
    <property type="term" value="P:phospholipid metabolic process"/>
    <property type="evidence" value="ECO:0007669"/>
    <property type="project" value="InterPro"/>
</dbReference>
<evidence type="ECO:0000259" key="6">
    <source>
        <dbReference type="Pfam" id="PF25023"/>
    </source>
</evidence>
<sequence>MEPLLSSAKIQSAKFSLYQVNADTTPERENLHPVTEYWSSSTVTWRNQPAVGAAISNQTVGGPGWVDFYLTDLARQWYSGEAPNYGVSLRHATESNNRKSYWSSDYTDNSLRPKLTITYNIDPLGKEEFWTTVDSNVNTYNGNFFLCDCSTTYDVSIQGRGIPASVERAYNSRSTESGIFGYGWTSNIEQRITDNGHGPLLYTDGDGTTHTFIPNGDGTYQAPPGIHFELTKKSGYTLEDKDQTKYQFNTTGRLTSITDANNNKTTISYTGSNPTSITDASGRKVNLTFNTSNRVTKVTDPANRTTEYTYDTAGNLKTVTKKDAGDKTLSTVTYGYDTDHNLTSIKDPNGNDKTVEYDSEDRVKQLSQRVTIGGEKKEATTSFQYDTTNKITTVTNPKGTKTVYTHNEYANVVQITQDPIGLNVKQTFEYNDKNEMISRKDANTIAINSNATYHYTYDDNGNLTSITNPLNEKSTTEYDENNNLIRDTDPEGNTTTNEYDDESNKTSTTDPLTKSSAMIYDGYGKVIEETTAMSPGVNLARNGSLEKGSGSLADGWYQFPSDSTAVRWTNGGLTVNGVTLGDKKIEIVNPTEDTLIGSGSNYTIRYDSNQSYFASGIVQVVNAQGKAGIQITGYDNEDRITGRIKSNEISGTQGPIRLHAAAEAGAFPANTIKLRVRAYAFHNNGQIAGTYRFDGLQLEEGFLGGYNLLENSGMERPNAQNASIPDGWFMSPLTGSSDTLVTTDAHTGQRSVRLVGEKGVYKSIYQDIPIKGNVGAVFTISGFSKVEKPDPNGGIYGYIVRTYLGSMEQETFTYHFDKFKSHDWQHLAREIKTTKSFDRIRVFYQFSEQDGGRAWFDTAKVIPGSITTKYGYDSDKNYQTKITDSEGRVIESGYDTVGNQTSEKQGADTTTFSYDGLDRLTKVIDPKKNETSYTYDGNGNKTKVINGHGKETIYEYNEQDQVRKSIDAMGESVLFTHDLNGNLTKMSQPNGNTITYDYDAIDRQVAVSYNGEKRYSFEYDPNGNVTKETDESKKQSITFTYDENNKVKTVKEPNDNQTEYIYDKNGNVTEQKLTADSTTVTQGFDFNENLQVTHVKENSKNRAIYTYDENDRFVSRKNEDGSVSLFYYNGASDLVQQVVLDKNGEQKESYTYTYNNKGNITQIKDSKGTITYMYDELEQLTKETRPDGTVMEYTYDATGNRLTKKVTKDGTITTTIYTYDDADQLTKVDGQAYIYDKNGNLTSDGKHNYVYDAENRLIAVKEGDKTIASYTYRADGMRKTMTMGSTTLTFHYDENKNVTYETNQNNQIVASYTYGANNELVSMTRGGKTYYYQTNYRGDVIALTESTGTEVAKYEYDAFGNLLKETGSIENPYRYAGYRYDKESGLYYLQNRYYNSQVGRFLSRDSFIGFEIQPISLNRYTYGYNNPIINVDPDGNISRSLKKKLSRIYQNHWLINYGYHCGPARWSNSRKALDGVDACCMGHDNCYKGKGFYKCSCDRSLVRCLNVAIKYGYYKSRRGYNFAVRARWYFIKIGSRYCV</sequence>
<evidence type="ECO:0000256" key="4">
    <source>
        <dbReference type="SAM" id="MobiDB-lite"/>
    </source>
</evidence>
<keyword evidence="8" id="KW-1185">Reference proteome</keyword>
<dbReference type="PANTHER" id="PTHR32305:SF17">
    <property type="entry name" value="TRNA NUCLEASE WAPA"/>
    <property type="match status" value="1"/>
</dbReference>
<dbReference type="Proteomes" id="UP000241639">
    <property type="component" value="Unassembled WGS sequence"/>
</dbReference>
<dbReference type="Pfam" id="PF25023">
    <property type="entry name" value="TEN_YD-shell"/>
    <property type="match status" value="3"/>
</dbReference>
<evidence type="ECO:0000256" key="2">
    <source>
        <dbReference type="ARBA" id="ARBA00022525"/>
    </source>
</evidence>
<dbReference type="InterPro" id="IPR036444">
    <property type="entry name" value="PLipase_A2_dom_sf"/>
</dbReference>
<dbReference type="GO" id="GO:0050482">
    <property type="term" value="P:arachidonate secretion"/>
    <property type="evidence" value="ECO:0007669"/>
    <property type="project" value="InterPro"/>
</dbReference>
<dbReference type="Gene3D" id="2.180.10.10">
    <property type="entry name" value="RHS repeat-associated core"/>
    <property type="match status" value="3"/>
</dbReference>
<feature type="domain" description="Teneurin-like YD-shell" evidence="6">
    <location>
        <begin position="331"/>
        <end position="531"/>
    </location>
</feature>
<dbReference type="PANTHER" id="PTHR32305">
    <property type="match status" value="1"/>
</dbReference>
<dbReference type="InterPro" id="IPR006530">
    <property type="entry name" value="YD"/>
</dbReference>
<dbReference type="GO" id="GO:0005576">
    <property type="term" value="C:extracellular region"/>
    <property type="evidence" value="ECO:0007669"/>
    <property type="project" value="UniProtKB-SubCell"/>
</dbReference>
<dbReference type="InterPro" id="IPR056823">
    <property type="entry name" value="TEN-like_YD-shell"/>
</dbReference>
<dbReference type="Pfam" id="PF05593">
    <property type="entry name" value="RHS_repeat"/>
    <property type="match status" value="2"/>
</dbReference>
<dbReference type="GO" id="GO:0004623">
    <property type="term" value="F:phospholipase A2 activity"/>
    <property type="evidence" value="ECO:0007669"/>
    <property type="project" value="InterPro"/>
</dbReference>
<dbReference type="InterPro" id="IPR050708">
    <property type="entry name" value="T6SS_VgrG/RHS"/>
</dbReference>
<keyword evidence="3" id="KW-0677">Repeat</keyword>
<reference evidence="7 8" key="1">
    <citation type="submission" date="2018-04" db="EMBL/GenBank/DDBJ databases">
        <title>Genomic Encyclopedia of Archaeal and Bacterial Type Strains, Phase II (KMG-II): from individual species to whole genera.</title>
        <authorList>
            <person name="Goeker M."/>
        </authorList>
    </citation>
    <scope>NUCLEOTIDE SEQUENCE [LARGE SCALE GENOMIC DNA]</scope>
    <source>
        <strain evidence="7 8">DSM 45169</strain>
    </source>
</reference>
<evidence type="ECO:0000259" key="5">
    <source>
        <dbReference type="Pfam" id="PF20148"/>
    </source>
</evidence>
<evidence type="ECO:0000313" key="7">
    <source>
        <dbReference type="EMBL" id="PTM59792.1"/>
    </source>
</evidence>
<protein>
    <submittedName>
        <fullName evidence="7">RHS repeat-associated protein</fullName>
    </submittedName>
</protein>
<dbReference type="InterPro" id="IPR033113">
    <property type="entry name" value="PLA2_histidine"/>
</dbReference>
<organism evidence="7 8">
    <name type="scientific">Desmospora activa DSM 45169</name>
    <dbReference type="NCBI Taxonomy" id="1121389"/>
    <lineage>
        <taxon>Bacteria</taxon>
        <taxon>Bacillati</taxon>
        <taxon>Bacillota</taxon>
        <taxon>Bacilli</taxon>
        <taxon>Bacillales</taxon>
        <taxon>Thermoactinomycetaceae</taxon>
        <taxon>Desmospora</taxon>
    </lineage>
</organism>
<proteinExistence type="predicted"/>
<dbReference type="EMBL" id="PZZP01000001">
    <property type="protein sequence ID" value="PTM59792.1"/>
    <property type="molecule type" value="Genomic_DNA"/>
</dbReference>
<dbReference type="InterPro" id="IPR045351">
    <property type="entry name" value="DUF6531"/>
</dbReference>
<feature type="domain" description="DUF6531" evidence="5">
    <location>
        <begin position="136"/>
        <end position="212"/>
    </location>
</feature>
<dbReference type="NCBIfam" id="NF033679">
    <property type="entry name" value="DNRLRE_dom"/>
    <property type="match status" value="1"/>
</dbReference>
<dbReference type="SUPFAM" id="SSF48619">
    <property type="entry name" value="Phospholipase A2, PLA2"/>
    <property type="match status" value="1"/>
</dbReference>
<name>A0A2T4ZD43_9BACL</name>
<dbReference type="Gene3D" id="1.20.90.10">
    <property type="entry name" value="Phospholipase A2 domain"/>
    <property type="match status" value="1"/>
</dbReference>
<comment type="subcellular location">
    <subcellularLocation>
        <location evidence="1">Secreted</location>
    </subcellularLocation>
</comment>
<accession>A0A2T4ZD43</accession>
<evidence type="ECO:0000256" key="3">
    <source>
        <dbReference type="ARBA" id="ARBA00022737"/>
    </source>
</evidence>
<gene>
    <name evidence="7" type="ORF">C8J48_2424</name>
</gene>
<comment type="caution">
    <text evidence="7">The sequence shown here is derived from an EMBL/GenBank/DDBJ whole genome shotgun (WGS) entry which is preliminary data.</text>
</comment>
<feature type="compositionally biased region" description="Polar residues" evidence="4">
    <location>
        <begin position="481"/>
        <end position="497"/>
    </location>
</feature>
<feature type="region of interest" description="Disordered" evidence="4">
    <location>
        <begin position="471"/>
        <end position="513"/>
    </location>
</feature>
<dbReference type="NCBIfam" id="TIGR03696">
    <property type="entry name" value="Rhs_assc_core"/>
    <property type="match status" value="1"/>
</dbReference>
<dbReference type="PROSITE" id="PS00118">
    <property type="entry name" value="PA2_HIS"/>
    <property type="match status" value="1"/>
</dbReference>
<feature type="domain" description="Teneurin-like YD-shell" evidence="6">
    <location>
        <begin position="243"/>
        <end position="322"/>
    </location>
</feature>
<dbReference type="InterPro" id="IPR031325">
    <property type="entry name" value="RHS_repeat"/>
</dbReference>
<dbReference type="NCBIfam" id="TIGR01643">
    <property type="entry name" value="YD_repeat_2x"/>
    <property type="match status" value="9"/>
</dbReference>
<dbReference type="OrthoDB" id="41445at2"/>
<keyword evidence="2" id="KW-0964">Secreted</keyword>
<dbReference type="Pfam" id="PF20148">
    <property type="entry name" value="DUF6531"/>
    <property type="match status" value="1"/>
</dbReference>
<evidence type="ECO:0000313" key="8">
    <source>
        <dbReference type="Proteomes" id="UP000241639"/>
    </source>
</evidence>
<dbReference type="Gene3D" id="2.60.120.260">
    <property type="entry name" value="Galactose-binding domain-like"/>
    <property type="match status" value="1"/>
</dbReference>
<evidence type="ECO:0000256" key="1">
    <source>
        <dbReference type="ARBA" id="ARBA00004613"/>
    </source>
</evidence>
<feature type="domain" description="Teneurin-like YD-shell" evidence="6">
    <location>
        <begin position="1137"/>
        <end position="1428"/>
    </location>
</feature>